<keyword evidence="1" id="KW-0732">Signal</keyword>
<feature type="signal peptide" evidence="1">
    <location>
        <begin position="1"/>
        <end position="28"/>
    </location>
</feature>
<name>A0ABQ2AMU2_9PSED</name>
<dbReference type="RefSeq" id="WP_229727196.1">
    <property type="nucleotide sequence ID" value="NZ_BMDE01000005.1"/>
</dbReference>
<reference evidence="3" key="1">
    <citation type="journal article" date="2019" name="Int. J. Syst. Evol. Microbiol.">
        <title>The Global Catalogue of Microorganisms (GCM) 10K type strain sequencing project: providing services to taxonomists for standard genome sequencing and annotation.</title>
        <authorList>
            <consortium name="The Broad Institute Genomics Platform"/>
            <consortium name="The Broad Institute Genome Sequencing Center for Infectious Disease"/>
            <person name="Wu L."/>
            <person name="Ma J."/>
        </authorList>
    </citation>
    <scope>NUCLEOTIDE SEQUENCE [LARGE SCALE GENOMIC DNA]</scope>
    <source>
        <strain evidence="3">CCM 8778</strain>
    </source>
</reference>
<evidence type="ECO:0000313" key="3">
    <source>
        <dbReference type="Proteomes" id="UP000655550"/>
    </source>
</evidence>
<comment type="caution">
    <text evidence="2">The sequence shown here is derived from an EMBL/GenBank/DDBJ whole genome shotgun (WGS) entry which is preliminary data.</text>
</comment>
<evidence type="ECO:0000256" key="1">
    <source>
        <dbReference type="SAM" id="SignalP"/>
    </source>
</evidence>
<feature type="chain" id="PRO_5046022784" evidence="1">
    <location>
        <begin position="29"/>
        <end position="173"/>
    </location>
</feature>
<dbReference type="Proteomes" id="UP000655550">
    <property type="component" value="Unassembled WGS sequence"/>
</dbReference>
<accession>A0ABQ2AMU2</accession>
<sequence>MHKSLTRQIKTLLAGICLSALGSTALQAGEGLESAEAAQYLSELKRLYLSSDDRQALLAHGNSLLHSYALLAGYQPGRADAVDLRYQLSSPQAGELRVREERRARDGSLQVSNKVLPVFGVDPFIRYECPQQGQQCVILDPRDGSPLLSIVRDHQGAAELAKALSYLLRNLQK</sequence>
<organism evidence="2 3">
    <name type="scientific">Pseudomonas fluvialis</name>
    <dbReference type="NCBI Taxonomy" id="1793966"/>
    <lineage>
        <taxon>Bacteria</taxon>
        <taxon>Pseudomonadati</taxon>
        <taxon>Pseudomonadota</taxon>
        <taxon>Gammaproteobacteria</taxon>
        <taxon>Pseudomonadales</taxon>
        <taxon>Pseudomonadaceae</taxon>
        <taxon>Pseudomonas</taxon>
    </lineage>
</organism>
<proteinExistence type="predicted"/>
<keyword evidence="3" id="KW-1185">Reference proteome</keyword>
<dbReference type="EMBL" id="BMDE01000005">
    <property type="protein sequence ID" value="GGH93957.1"/>
    <property type="molecule type" value="Genomic_DNA"/>
</dbReference>
<gene>
    <name evidence="2" type="ORF">GCM10007363_19780</name>
</gene>
<protein>
    <submittedName>
        <fullName evidence="2">Uncharacterized protein</fullName>
    </submittedName>
</protein>
<evidence type="ECO:0000313" key="2">
    <source>
        <dbReference type="EMBL" id="GGH93957.1"/>
    </source>
</evidence>